<evidence type="ECO:0000256" key="2">
    <source>
        <dbReference type="ARBA" id="ARBA00007849"/>
    </source>
</evidence>
<evidence type="ECO:0000256" key="9">
    <source>
        <dbReference type="ARBA" id="ARBA00072457"/>
    </source>
</evidence>
<evidence type="ECO:0000256" key="3">
    <source>
        <dbReference type="ARBA" id="ARBA00012566"/>
    </source>
</evidence>
<evidence type="ECO:0000256" key="7">
    <source>
        <dbReference type="ARBA" id="ARBA00034414"/>
    </source>
</evidence>
<dbReference type="GO" id="GO:0005829">
    <property type="term" value="C:cytosol"/>
    <property type="evidence" value="ECO:0007669"/>
    <property type="project" value="UniProtKB-SubCell"/>
</dbReference>
<keyword evidence="6" id="KW-0326">Glycosidase</keyword>
<evidence type="ECO:0000313" key="11">
    <source>
        <dbReference type="EMBL" id="CAB3242571.1"/>
    </source>
</evidence>
<dbReference type="SUPFAM" id="SSF51445">
    <property type="entry name" value="(Trans)glycosidases"/>
    <property type="match status" value="1"/>
</dbReference>
<dbReference type="FunFam" id="3.20.20.80:FF:000043">
    <property type="entry name" value="cytosolic endo-beta-N-acetylglucosaminidase"/>
    <property type="match status" value="1"/>
</dbReference>
<comment type="catalytic activity">
    <reaction evidence="7">
        <text>an N(4)-(oligosaccharide-(1-&gt;3)-[oligosaccharide-(1-&gt;6)]-beta-D-Man-(1-&gt;4)-beta-D-GlcNAc-(1-&gt;4)-alpha-D-GlcNAc)-L-asparaginyl-[protein] + H2O = an oligosaccharide-(1-&gt;3)-[oligosaccharide-(1-&gt;6)]-beta-D-Man-(1-&gt;4)-D-GlcNAc + N(4)-(N-acetyl-beta-D-glucosaminyl)-L-asparaginyl-[protein]</text>
        <dbReference type="Rhea" id="RHEA:73067"/>
        <dbReference type="Rhea" id="RHEA-COMP:12603"/>
        <dbReference type="Rhea" id="RHEA-COMP:18176"/>
        <dbReference type="ChEBI" id="CHEBI:15377"/>
        <dbReference type="ChEBI" id="CHEBI:132248"/>
        <dbReference type="ChEBI" id="CHEBI:192714"/>
        <dbReference type="ChEBI" id="CHEBI:192715"/>
        <dbReference type="EC" id="3.2.1.96"/>
    </reaction>
</comment>
<evidence type="ECO:0000256" key="5">
    <source>
        <dbReference type="ARBA" id="ARBA00022801"/>
    </source>
</evidence>
<name>A0A6F9DC49_9ASCI</name>
<keyword evidence="5" id="KW-0378">Hydrolase</keyword>
<organism evidence="11">
    <name type="scientific">Phallusia mammillata</name>
    <dbReference type="NCBI Taxonomy" id="59560"/>
    <lineage>
        <taxon>Eukaryota</taxon>
        <taxon>Metazoa</taxon>
        <taxon>Chordata</taxon>
        <taxon>Tunicata</taxon>
        <taxon>Ascidiacea</taxon>
        <taxon>Phlebobranchia</taxon>
        <taxon>Ascidiidae</taxon>
        <taxon>Phallusia</taxon>
    </lineage>
</organism>
<dbReference type="Gene3D" id="3.20.20.80">
    <property type="entry name" value="Glycosidases"/>
    <property type="match status" value="1"/>
</dbReference>
<evidence type="ECO:0000256" key="1">
    <source>
        <dbReference type="ARBA" id="ARBA00004514"/>
    </source>
</evidence>
<keyword evidence="4" id="KW-0963">Cytoplasm</keyword>
<gene>
    <name evidence="11" type="primary">Engase</name>
</gene>
<dbReference type="PANTHER" id="PTHR13246">
    <property type="entry name" value="ENDO BETA N-ACETYLGLUCOSAMINIDASE"/>
    <property type="match status" value="1"/>
</dbReference>
<evidence type="ECO:0000256" key="4">
    <source>
        <dbReference type="ARBA" id="ARBA00022490"/>
    </source>
</evidence>
<dbReference type="Pfam" id="PF03644">
    <property type="entry name" value="Glyco_hydro_85"/>
    <property type="match status" value="1"/>
</dbReference>
<dbReference type="InterPro" id="IPR005201">
    <property type="entry name" value="TIM_ENGase"/>
</dbReference>
<comment type="function">
    <text evidence="8">Endoglycosidase that releases N-glycans from glycoproteins by cleaving the beta-1,4-glycosidic bond in the N,N'-diacetylchitobiose core. Involved in the processing of free oligosaccharides in the cytosol.</text>
</comment>
<dbReference type="CDD" id="cd06547">
    <property type="entry name" value="GH85_ENGase"/>
    <property type="match status" value="1"/>
</dbReference>
<proteinExistence type="evidence at transcript level"/>
<dbReference type="InterPro" id="IPR017853">
    <property type="entry name" value="GH"/>
</dbReference>
<evidence type="ECO:0000256" key="8">
    <source>
        <dbReference type="ARBA" id="ARBA00054935"/>
    </source>
</evidence>
<evidence type="ECO:0000256" key="6">
    <source>
        <dbReference type="ARBA" id="ARBA00023295"/>
    </source>
</evidence>
<feature type="domain" description="Cytosolic endo-beta-N-acetylglucosaminidase TIM barrel" evidence="10">
    <location>
        <begin position="82"/>
        <end position="357"/>
    </location>
</feature>
<dbReference type="AlphaFoldDB" id="A0A6F9DC49"/>
<sequence>MAQSQTFTVDVKRPSQFTGRSVQSGLPVTLPLDTLEDLFYWEPNDSLDKGQSYTVAIIPHCPKVIPSNGVKTLVCHDMKGGYLEDRFVQGFKSDKPVGYHIQYWSGIDIFVYFSHHFITIPPVGWINAGHRNGVTVLGTFITEWTEGAKRCREFLSCEALWKATANRLVDIAKFYGFDGWLLNFECAIEPSKVEALQQFVKYLRDQMHLLDKNAKVIWYDSVTCDGTLAWQNELNDKNRCFYEVSDGIFLNYTWTEKQLENSRKASTTPDSVYVGIDVFGRGCFGGGGFNTSQALAVARRHGLSAAIFAPGWVYEEFGADKFAAENERFWKLLRNLTPNYQLAVGSLSTQFCPGYGQKRDPNGVRGQHWYCLNWQDTMPRLTDDRLKLSISESGNYLAVVKPRSGQKHQQREMADGTVSTPELMTAPLFELKMTSSSDGSVTVNAKAWNDWPLPKLKLLTDVGECEIILGSAGTRKSGDFVVEDLVNDCNIISRCIKHPKVFCIESMKAIVDINEKRVTFLEVLPGRHVPKQPIIAPAPLTCTFIDWSVDQVHQKMLLLSCSLNFIKMSRNTQHSEILFRLGSNSSNLLGGAAVSDFVNFGRAYTDRFRVHELSINNPKFEGPDCFVEFLVRHVGPANMTLSEGRISVKYAENI</sequence>
<dbReference type="PANTHER" id="PTHR13246:SF1">
    <property type="entry name" value="CYTOSOLIC ENDO-BETA-N-ACETYLGLUCOSAMINIDASE"/>
    <property type="match status" value="1"/>
</dbReference>
<dbReference type="EMBL" id="LR784867">
    <property type="protein sequence ID" value="CAB3242571.1"/>
    <property type="molecule type" value="mRNA"/>
</dbReference>
<reference evidence="11" key="1">
    <citation type="submission" date="2020-04" db="EMBL/GenBank/DDBJ databases">
        <authorList>
            <person name="Neveu A P."/>
        </authorList>
    </citation>
    <scope>NUCLEOTIDE SEQUENCE</scope>
    <source>
        <tissue evidence="11">Whole embryo</tissue>
    </source>
</reference>
<dbReference type="GO" id="GO:0033925">
    <property type="term" value="F:mannosyl-glycoprotein endo-beta-N-acetylglucosaminidase activity"/>
    <property type="evidence" value="ECO:0007669"/>
    <property type="project" value="UniProtKB-EC"/>
</dbReference>
<dbReference type="EC" id="3.2.1.96" evidence="3"/>
<comment type="subcellular location">
    <subcellularLocation>
        <location evidence="1">Cytoplasm</location>
        <location evidence="1">Cytosol</location>
    </subcellularLocation>
</comment>
<evidence type="ECO:0000259" key="10">
    <source>
        <dbReference type="Pfam" id="PF03644"/>
    </source>
</evidence>
<comment type="similarity">
    <text evidence="2">Belongs to the glycosyl hydrolase 85 family.</text>
</comment>
<protein>
    <recommendedName>
        <fullName evidence="9">Cytosolic endo-beta-N-acetylglucosaminidase</fullName>
        <ecNumber evidence="3">3.2.1.96</ecNumber>
    </recommendedName>
</protein>
<accession>A0A6F9DC49</accession>
<dbReference type="InterPro" id="IPR032979">
    <property type="entry name" value="ENGase"/>
</dbReference>